<dbReference type="GO" id="GO:0006644">
    <property type="term" value="P:phospholipid metabolic process"/>
    <property type="evidence" value="ECO:0007669"/>
    <property type="project" value="InterPro"/>
</dbReference>
<feature type="transmembrane region" description="Helical" evidence="1">
    <location>
        <begin position="519"/>
        <end position="542"/>
    </location>
</feature>
<keyword evidence="1" id="KW-1133">Transmembrane helix</keyword>
<feature type="transmembrane region" description="Helical" evidence="1">
    <location>
        <begin position="245"/>
        <end position="266"/>
    </location>
</feature>
<dbReference type="EMBL" id="JACJHR010000007">
    <property type="protein sequence ID" value="MBB2498850.1"/>
    <property type="molecule type" value="Genomic_DNA"/>
</dbReference>
<protein>
    <submittedName>
        <fullName evidence="2">Phospholipase</fullName>
    </submittedName>
</protein>
<accession>A0A8E1VV62</accession>
<feature type="transmembrane region" description="Helical" evidence="1">
    <location>
        <begin position="438"/>
        <end position="457"/>
    </location>
</feature>
<feature type="transmembrane region" description="Helical" evidence="1">
    <location>
        <begin position="602"/>
        <end position="624"/>
    </location>
</feature>
<dbReference type="Proteomes" id="UP000550260">
    <property type="component" value="Unassembled WGS sequence"/>
</dbReference>
<feature type="transmembrane region" description="Helical" evidence="1">
    <location>
        <begin position="408"/>
        <end position="426"/>
    </location>
</feature>
<proteinExistence type="predicted"/>
<gene>
    <name evidence="2" type="ORF">H5411_06840</name>
</gene>
<feature type="transmembrane region" description="Helical" evidence="1">
    <location>
        <begin position="358"/>
        <end position="377"/>
    </location>
</feature>
<keyword evidence="1" id="KW-0812">Transmembrane</keyword>
<organism evidence="2 3">
    <name type="scientific">Amycolatopsis echigonensis</name>
    <dbReference type="NCBI Taxonomy" id="2576905"/>
    <lineage>
        <taxon>Bacteria</taxon>
        <taxon>Bacillati</taxon>
        <taxon>Actinomycetota</taxon>
        <taxon>Actinomycetes</taxon>
        <taxon>Pseudonocardiales</taxon>
        <taxon>Pseudonocardiaceae</taxon>
        <taxon>Amycolatopsis</taxon>
    </lineage>
</organism>
<dbReference type="InterPro" id="IPR036444">
    <property type="entry name" value="PLipase_A2_dom_sf"/>
</dbReference>
<feature type="transmembrane region" description="Helical" evidence="1">
    <location>
        <begin position="672"/>
        <end position="689"/>
    </location>
</feature>
<dbReference type="InterPro" id="IPR015141">
    <property type="entry name" value="PLipase_A2_prok/fun"/>
</dbReference>
<keyword evidence="1" id="KW-0472">Membrane</keyword>
<evidence type="ECO:0000256" key="1">
    <source>
        <dbReference type="SAM" id="Phobius"/>
    </source>
</evidence>
<feature type="transmembrane region" description="Helical" evidence="1">
    <location>
        <begin position="477"/>
        <end position="498"/>
    </location>
</feature>
<dbReference type="Gene3D" id="1.20.90.10">
    <property type="entry name" value="Phospholipase A2 domain"/>
    <property type="match status" value="1"/>
</dbReference>
<feature type="transmembrane region" description="Helical" evidence="1">
    <location>
        <begin position="20"/>
        <end position="38"/>
    </location>
</feature>
<dbReference type="GO" id="GO:0050482">
    <property type="term" value="P:arachidonate secretion"/>
    <property type="evidence" value="ECO:0007669"/>
    <property type="project" value="InterPro"/>
</dbReference>
<evidence type="ECO:0000313" key="2">
    <source>
        <dbReference type="EMBL" id="MBB2498850.1"/>
    </source>
</evidence>
<feature type="transmembrane region" description="Helical" evidence="1">
    <location>
        <begin position="554"/>
        <end position="572"/>
    </location>
</feature>
<feature type="transmembrane region" description="Helical" evidence="1">
    <location>
        <begin position="320"/>
        <end position="338"/>
    </location>
</feature>
<feature type="transmembrane region" description="Helical" evidence="1">
    <location>
        <begin position="204"/>
        <end position="224"/>
    </location>
</feature>
<feature type="transmembrane region" description="Helical" evidence="1">
    <location>
        <begin position="695"/>
        <end position="716"/>
    </location>
</feature>
<dbReference type="SUPFAM" id="SSF48619">
    <property type="entry name" value="Phospholipase A2, PLA2"/>
    <property type="match status" value="1"/>
</dbReference>
<dbReference type="AlphaFoldDB" id="A0A8E1VV62"/>
<dbReference type="RefSeq" id="WP_183123275.1">
    <property type="nucleotide sequence ID" value="NZ_JACJHR010000007.1"/>
</dbReference>
<feature type="transmembrane region" description="Helical" evidence="1">
    <location>
        <begin position="384"/>
        <end position="402"/>
    </location>
</feature>
<feature type="transmembrane region" description="Helical" evidence="1">
    <location>
        <begin position="278"/>
        <end position="299"/>
    </location>
</feature>
<dbReference type="GO" id="GO:0004623">
    <property type="term" value="F:phospholipase A2 activity"/>
    <property type="evidence" value="ECO:0007669"/>
    <property type="project" value="InterPro"/>
</dbReference>
<comment type="caution">
    <text evidence="2">The sequence shown here is derived from an EMBL/GenBank/DDBJ whole genome shotgun (WGS) entry which is preliminary data.</text>
</comment>
<feature type="transmembrane region" description="Helical" evidence="1">
    <location>
        <begin position="644"/>
        <end position="660"/>
    </location>
</feature>
<sequence length="726" mass="76383">MPATDDRAPAAVRVRRPLSTSGWLLLVLLVVFGFGLIASRPASPPDQGPPTGGVLAAQNAVDALAHPGGEATALALLPKDFTAVTGVKPGALPARDGTVRAAHLDGGCSAPWGDDNTKWDFSVPCKAHDLGYDLLRYANDKGHPLGQSARAALDDRLEKDMHRTCELNPMNSERTCQLVASVFTSGLVVNSWHQRWGPPVGDPIGPIVAGVLVIGCLLVMRLRGWHTARRTTPRPRLPRGVPRPWAVLGVAGAVLLTVGESATALADWAGLPESTWWPLTWLAQLTPLLFFAGGLANAAGWRAERDRGYRHYVAERSSPLLRPALIFAVVALIVPLALELLGIPAGTNATVMRIALHPLWLLGVYLLTVVGAPMLLALYRRTRLWSVAALTAIVVAGELAASWTDVSWPRYAATLALALLAQQVAFAYSEGVRLRRSVLAIAAVSGVAALAVAVFAFDASPVLLGNPGAPAALSARPWTVLLLGVSQLGLIGLLATPLRRWAARDRVTRTAALVLRAPMSLYLAFLAAMLLLVAVVYLPGPIANGLSWLLRPRMLAAVALLLVPAALVFWWFERHPGKPGKPRIETPVVPLPNTPTGRRSVLLTRAAATLGIGYATLGVFGLALARFGAEAADADVLGLRLDPVQSLVHLLLGVLLLHAVRTGAAATSAATWFAAALTCVPSLVAAAGGETHGPAVVFLHLLTAAFALVGVGSCMVPTRRAATATP</sequence>
<evidence type="ECO:0000313" key="3">
    <source>
        <dbReference type="Proteomes" id="UP000550260"/>
    </source>
</evidence>
<dbReference type="Pfam" id="PF09056">
    <property type="entry name" value="Phospholip_A2_3"/>
    <property type="match status" value="1"/>
</dbReference>
<name>A0A8E1VV62_9PSEU</name>
<reference evidence="2 3" key="1">
    <citation type="submission" date="2020-08" db="EMBL/GenBank/DDBJ databases">
        <title>Amycolatopsis echigonensis JCM 21831.</title>
        <authorList>
            <person name="Tedsree N."/>
            <person name="Kuncharoen N."/>
            <person name="Likhitwitayawuid K."/>
            <person name="Tanasupawat S."/>
        </authorList>
    </citation>
    <scope>NUCLEOTIDE SEQUENCE [LARGE SCALE GENOMIC DNA]</scope>
    <source>
        <strain evidence="2 3">JCM 21831</strain>
    </source>
</reference>